<feature type="region of interest" description="Disordered" evidence="2">
    <location>
        <begin position="1"/>
        <end position="24"/>
    </location>
</feature>
<dbReference type="PROSITE" id="PS50206">
    <property type="entry name" value="RHODANESE_3"/>
    <property type="match status" value="1"/>
</dbReference>
<evidence type="ECO:0000256" key="1">
    <source>
        <dbReference type="SAM" id="Coils"/>
    </source>
</evidence>
<dbReference type="Gene3D" id="3.40.250.10">
    <property type="entry name" value="Rhodanese-like domain"/>
    <property type="match status" value="1"/>
</dbReference>
<dbReference type="InterPro" id="IPR036873">
    <property type="entry name" value="Rhodanese-like_dom_sf"/>
</dbReference>
<dbReference type="SUPFAM" id="SSF55781">
    <property type="entry name" value="GAF domain-like"/>
    <property type="match status" value="1"/>
</dbReference>
<dbReference type="PANTHER" id="PTHR43031">
    <property type="entry name" value="FAD-DEPENDENT OXIDOREDUCTASE"/>
    <property type="match status" value="1"/>
</dbReference>
<dbReference type="AlphaFoldDB" id="A0A7K1KM30"/>
<dbReference type="EMBL" id="WODC01000003">
    <property type="protein sequence ID" value="MUM77143.1"/>
    <property type="molecule type" value="Genomic_DNA"/>
</dbReference>
<dbReference type="InterPro" id="IPR050229">
    <property type="entry name" value="GlpE_sulfurtransferase"/>
</dbReference>
<evidence type="ECO:0000313" key="4">
    <source>
        <dbReference type="EMBL" id="MUM77143.1"/>
    </source>
</evidence>
<name>A0A7K1KM30_9BACT</name>
<evidence type="ECO:0000256" key="2">
    <source>
        <dbReference type="SAM" id="MobiDB-lite"/>
    </source>
</evidence>
<organism evidence="4 5">
    <name type="scientific">Pseudodesulfovibrio alkaliphilus</name>
    <dbReference type="NCBI Taxonomy" id="2661613"/>
    <lineage>
        <taxon>Bacteria</taxon>
        <taxon>Pseudomonadati</taxon>
        <taxon>Thermodesulfobacteriota</taxon>
        <taxon>Desulfovibrionia</taxon>
        <taxon>Desulfovibrionales</taxon>
        <taxon>Desulfovibrionaceae</taxon>
    </lineage>
</organism>
<dbReference type="SMART" id="SM00450">
    <property type="entry name" value="RHOD"/>
    <property type="match status" value="1"/>
</dbReference>
<gene>
    <name evidence="4" type="ORF">GKC30_05810</name>
</gene>
<feature type="domain" description="Rhodanese" evidence="3">
    <location>
        <begin position="488"/>
        <end position="582"/>
    </location>
</feature>
<dbReference type="InterPro" id="IPR029016">
    <property type="entry name" value="GAF-like_dom_sf"/>
</dbReference>
<dbReference type="CDD" id="cd00158">
    <property type="entry name" value="RHOD"/>
    <property type="match status" value="1"/>
</dbReference>
<keyword evidence="1" id="KW-0175">Coiled coil</keyword>
<dbReference type="Pfam" id="PF00581">
    <property type="entry name" value="Rhodanese"/>
    <property type="match status" value="1"/>
</dbReference>
<protein>
    <recommendedName>
        <fullName evidence="3">Rhodanese domain-containing protein</fullName>
    </recommendedName>
</protein>
<dbReference type="RefSeq" id="WP_155932997.1">
    <property type="nucleotide sequence ID" value="NZ_WODC01000003.1"/>
</dbReference>
<dbReference type="InterPro" id="IPR001763">
    <property type="entry name" value="Rhodanese-like_dom"/>
</dbReference>
<dbReference type="Proteomes" id="UP000461162">
    <property type="component" value="Unassembled WGS sequence"/>
</dbReference>
<reference evidence="4 5" key="1">
    <citation type="submission" date="2019-11" db="EMBL/GenBank/DDBJ databases">
        <title>Pseudodesulfovibrio alkaliphilus, sp. nov., an alkaliphilic sulfate-reducing bacteria from mud volcano of Taman peninsula, Russia.</title>
        <authorList>
            <person name="Frolova A."/>
            <person name="Merkel A.Y."/>
            <person name="Slobodkin A.I."/>
        </authorList>
    </citation>
    <scope>NUCLEOTIDE SEQUENCE [LARGE SCALE GENOMIC DNA]</scope>
    <source>
        <strain evidence="4 5">F-1</strain>
    </source>
</reference>
<feature type="coiled-coil region" evidence="1">
    <location>
        <begin position="388"/>
        <end position="415"/>
    </location>
</feature>
<dbReference type="PANTHER" id="PTHR43031:SF1">
    <property type="entry name" value="PYRIDINE NUCLEOTIDE-DISULPHIDE OXIDOREDUCTASE"/>
    <property type="match status" value="1"/>
</dbReference>
<dbReference type="Gene3D" id="3.30.450.40">
    <property type="match status" value="1"/>
</dbReference>
<dbReference type="SUPFAM" id="SSF52821">
    <property type="entry name" value="Rhodanese/Cell cycle control phosphatase"/>
    <property type="match status" value="1"/>
</dbReference>
<comment type="caution">
    <text evidence="4">The sequence shown here is derived from an EMBL/GenBank/DDBJ whole genome shotgun (WGS) entry which is preliminary data.</text>
</comment>
<evidence type="ECO:0000313" key="5">
    <source>
        <dbReference type="Proteomes" id="UP000461162"/>
    </source>
</evidence>
<sequence length="582" mass="63493">MSSDRPTDPLSAGPGRTEGPAPESERRLFHLKTLFEAATELSDLTDTGSTLRRFLPVVMGPLGLTFGLGIVVGPDRVEVESLGLMPDDRKRCELAGVGLADRFFQDEPQTAPPPRPTMLTGPHLASDPSLPAGTSAVVAMRLDCDSRGLLILGPRLTKTPYSQDEIELIQGLTDILSTALKRACADERVQTLNASLSENNACLTQALGRMEQARDELDRQAFRLRTLYETSLELSSLNDPKAILDAFLLTLMGTFGFSRGWIGLHGPRAGQVDTAYRGPDPDEAEAVASDKGREKILARFVELKDRMPRANQTELLDDRKAVAALPARADTAVLFSLDQEWHGAIGLAEPLPDQGLHPQGVQFLRSLLGIFIVTLGNAWHGRQVRELNTALTVRNAELQATLDALTRAREEVTVQTEARERIVGLVRGEVARAWRASWLDAWVMILAGVVLGVLFNSASPGGIELVPKSLFAPPPALVAAHEARRMAEAGQAVLIDARPADFHRQEAIPGSVNLPKDLFDFVYSMKLASLDPETPLLVYGRTISRHYDADVARELELLGHQSVMVLKGGLQAWKRAGYEVTR</sequence>
<proteinExistence type="predicted"/>
<evidence type="ECO:0000259" key="3">
    <source>
        <dbReference type="PROSITE" id="PS50206"/>
    </source>
</evidence>
<keyword evidence="5" id="KW-1185">Reference proteome</keyword>
<accession>A0A7K1KM30</accession>